<feature type="transmembrane region" description="Helical" evidence="1">
    <location>
        <begin position="302"/>
        <end position="320"/>
    </location>
</feature>
<feature type="transmembrane region" description="Helical" evidence="1">
    <location>
        <begin position="65"/>
        <end position="84"/>
    </location>
</feature>
<evidence type="ECO:0000259" key="2">
    <source>
        <dbReference type="Pfam" id="PF01757"/>
    </source>
</evidence>
<accession>A0ABW9KGB3</accession>
<feature type="transmembrane region" description="Helical" evidence="1">
    <location>
        <begin position="232"/>
        <end position="254"/>
    </location>
</feature>
<sequence length="342" mass="38180">MHLSRLDGLRALAILAVMLHHFEIVRGGWVGVDLFFVLSGYLITTGLRKDRRNERFWSRFYLKRVTRILPAAMVAILVAVVAYRPPLKHVLLYVVFLGNLASASSRLAVGHLLNFWSLAVEEHFYFVFPFAVRHMARRALMMLLLAILVLEPVLRVIATSPSHRYTFIYFLTPFRLDGLACGALLAVAMEHAAAAKFLGRFAGLCAVGCAAVFAALSWAMPGRFDREANTHLFNGVGYSLLAAWFVFTLAYVLVRGDSPLSRALTWRPLAFIGTISYGLYLYHQFIHFAIGNATGLSSPRCFLLAFPAAVAVSWVSFYFFERPITEYGRTLAGNRHPAVSAV</sequence>
<keyword evidence="3" id="KW-0012">Acyltransferase</keyword>
<dbReference type="PANTHER" id="PTHR23028">
    <property type="entry name" value="ACETYLTRANSFERASE"/>
    <property type="match status" value="1"/>
</dbReference>
<reference evidence="3 4" key="1">
    <citation type="submission" date="2024-12" db="EMBL/GenBank/DDBJ databases">
        <authorList>
            <person name="Lee Y."/>
        </authorList>
    </citation>
    <scope>NUCLEOTIDE SEQUENCE [LARGE SCALE GENOMIC DNA]</scope>
    <source>
        <strain evidence="3 4">03SUJ4</strain>
    </source>
</reference>
<evidence type="ECO:0000313" key="4">
    <source>
        <dbReference type="Proteomes" id="UP001634747"/>
    </source>
</evidence>
<evidence type="ECO:0000313" key="3">
    <source>
        <dbReference type="EMBL" id="MFN2974669.1"/>
    </source>
</evidence>
<keyword evidence="4" id="KW-1185">Reference proteome</keyword>
<keyword evidence="1" id="KW-0812">Transmembrane</keyword>
<dbReference type="RefSeq" id="WP_263413771.1">
    <property type="nucleotide sequence ID" value="NZ_BAABBH010000001.1"/>
</dbReference>
<dbReference type="EC" id="2.3.-.-" evidence="3"/>
<keyword evidence="1" id="KW-0472">Membrane</keyword>
<dbReference type="EMBL" id="JBJYXY010000001">
    <property type="protein sequence ID" value="MFN2974669.1"/>
    <property type="molecule type" value="Genomic_DNA"/>
</dbReference>
<gene>
    <name evidence="3" type="ORF">ACK2TP_02750</name>
</gene>
<feature type="transmembrane region" description="Helical" evidence="1">
    <location>
        <begin position="266"/>
        <end position="290"/>
    </location>
</feature>
<dbReference type="PANTHER" id="PTHR23028:SF53">
    <property type="entry name" value="ACYL_TRANSF_3 DOMAIN-CONTAINING PROTEIN"/>
    <property type="match status" value="1"/>
</dbReference>
<dbReference type="GO" id="GO:0016746">
    <property type="term" value="F:acyltransferase activity"/>
    <property type="evidence" value="ECO:0007669"/>
    <property type="project" value="UniProtKB-KW"/>
</dbReference>
<dbReference type="InterPro" id="IPR002656">
    <property type="entry name" value="Acyl_transf_3_dom"/>
</dbReference>
<evidence type="ECO:0000256" key="1">
    <source>
        <dbReference type="SAM" id="Phobius"/>
    </source>
</evidence>
<feature type="domain" description="Acyltransferase 3" evidence="2">
    <location>
        <begin position="5"/>
        <end position="316"/>
    </location>
</feature>
<comment type="caution">
    <text evidence="3">The sequence shown here is derived from an EMBL/GenBank/DDBJ whole genome shotgun (WGS) entry which is preliminary data.</text>
</comment>
<keyword evidence="3" id="KW-0808">Transferase</keyword>
<feature type="transmembrane region" description="Helical" evidence="1">
    <location>
        <begin position="201"/>
        <end position="220"/>
    </location>
</feature>
<protein>
    <submittedName>
        <fullName evidence="3">Acyltransferase family protein</fullName>
        <ecNumber evidence="3">2.3.-.-</ecNumber>
    </submittedName>
</protein>
<feature type="transmembrane region" description="Helical" evidence="1">
    <location>
        <begin position="139"/>
        <end position="158"/>
    </location>
</feature>
<feature type="transmembrane region" description="Helical" evidence="1">
    <location>
        <begin position="164"/>
        <end position="189"/>
    </location>
</feature>
<dbReference type="Pfam" id="PF01757">
    <property type="entry name" value="Acyl_transf_3"/>
    <property type="match status" value="1"/>
</dbReference>
<dbReference type="Proteomes" id="UP001634747">
    <property type="component" value="Unassembled WGS sequence"/>
</dbReference>
<dbReference type="InterPro" id="IPR050879">
    <property type="entry name" value="Acyltransferase_3"/>
</dbReference>
<proteinExistence type="predicted"/>
<feature type="transmembrane region" description="Helical" evidence="1">
    <location>
        <begin position="24"/>
        <end position="44"/>
    </location>
</feature>
<name>A0ABW9KGB3_9BACT</name>
<keyword evidence="1" id="KW-1133">Transmembrane helix</keyword>
<organism evidence="3 4">
    <name type="scientific">Terriglobus aquaticus</name>
    <dbReference type="NCBI Taxonomy" id="940139"/>
    <lineage>
        <taxon>Bacteria</taxon>
        <taxon>Pseudomonadati</taxon>
        <taxon>Acidobacteriota</taxon>
        <taxon>Terriglobia</taxon>
        <taxon>Terriglobales</taxon>
        <taxon>Acidobacteriaceae</taxon>
        <taxon>Terriglobus</taxon>
    </lineage>
</organism>